<dbReference type="InterPro" id="IPR011990">
    <property type="entry name" value="TPR-like_helical_dom_sf"/>
</dbReference>
<proteinExistence type="predicted"/>
<dbReference type="Pfam" id="PF25872">
    <property type="entry name" value="HTH_77"/>
    <property type="match status" value="1"/>
</dbReference>
<organism evidence="3 4">
    <name type="scientific">Marinitenerispora sediminis</name>
    <dbReference type="NCBI Taxonomy" id="1931232"/>
    <lineage>
        <taxon>Bacteria</taxon>
        <taxon>Bacillati</taxon>
        <taxon>Actinomycetota</taxon>
        <taxon>Actinomycetes</taxon>
        <taxon>Streptosporangiales</taxon>
        <taxon>Nocardiopsidaceae</taxon>
        <taxon>Marinitenerispora</taxon>
    </lineage>
</organism>
<evidence type="ECO:0000259" key="2">
    <source>
        <dbReference type="Pfam" id="PF25872"/>
    </source>
</evidence>
<dbReference type="EMBL" id="QEIN01000314">
    <property type="protein sequence ID" value="RCV49689.1"/>
    <property type="molecule type" value="Genomic_DNA"/>
</dbReference>
<dbReference type="InterPro" id="IPR058852">
    <property type="entry name" value="HTH_77"/>
</dbReference>
<dbReference type="SUPFAM" id="SSF48452">
    <property type="entry name" value="TPR-like"/>
    <property type="match status" value="1"/>
</dbReference>
<dbReference type="Gene3D" id="3.40.50.300">
    <property type="entry name" value="P-loop containing nucleotide triphosphate hydrolases"/>
    <property type="match status" value="1"/>
</dbReference>
<reference evidence="3 4" key="1">
    <citation type="submission" date="2018-04" db="EMBL/GenBank/DDBJ databases">
        <title>Novel actinobacteria from marine sediment.</title>
        <authorList>
            <person name="Ng Z.Y."/>
            <person name="Tan G.Y.A."/>
        </authorList>
    </citation>
    <scope>NUCLEOTIDE SEQUENCE [LARGE SCALE GENOMIC DNA]</scope>
    <source>
        <strain evidence="3 4">TPS81</strain>
    </source>
</reference>
<name>A0A368SYN1_9ACTN</name>
<feature type="domain" description="ORC1/DEAH AAA+ ATPase" evidence="1">
    <location>
        <begin position="41"/>
        <end position="155"/>
    </location>
</feature>
<dbReference type="PRINTS" id="PR00364">
    <property type="entry name" value="DISEASERSIST"/>
</dbReference>
<protein>
    <submittedName>
        <fullName evidence="3">AfsR family transcriptional regulator</fullName>
    </submittedName>
</protein>
<dbReference type="AlphaFoldDB" id="A0A368SYN1"/>
<dbReference type="GO" id="GO:0016887">
    <property type="term" value="F:ATP hydrolysis activity"/>
    <property type="evidence" value="ECO:0007669"/>
    <property type="project" value="InterPro"/>
</dbReference>
<feature type="domain" description="Winged helix-turn-helix" evidence="2">
    <location>
        <begin position="290"/>
        <end position="373"/>
    </location>
</feature>
<dbReference type="InterPro" id="IPR027417">
    <property type="entry name" value="P-loop_NTPase"/>
</dbReference>
<feature type="non-terminal residue" evidence="3">
    <location>
        <position position="1"/>
    </location>
</feature>
<evidence type="ECO:0000259" key="1">
    <source>
        <dbReference type="Pfam" id="PF13401"/>
    </source>
</evidence>
<gene>
    <name evidence="3" type="ORF">DEF24_24960</name>
</gene>
<dbReference type="Proteomes" id="UP000253318">
    <property type="component" value="Unassembled WGS sequence"/>
</dbReference>
<dbReference type="SUPFAM" id="SSF52540">
    <property type="entry name" value="P-loop containing nucleoside triphosphate hydrolases"/>
    <property type="match status" value="1"/>
</dbReference>
<dbReference type="PANTHER" id="PTHR47691:SF3">
    <property type="entry name" value="HTH-TYPE TRANSCRIPTIONAL REGULATOR RV0890C-RELATED"/>
    <property type="match status" value="1"/>
</dbReference>
<comment type="caution">
    <text evidence="3">The sequence shown here is derived from an EMBL/GenBank/DDBJ whole genome shotgun (WGS) entry which is preliminary data.</text>
</comment>
<dbReference type="InterPro" id="IPR049945">
    <property type="entry name" value="AAA_22"/>
</dbReference>
<dbReference type="Gene3D" id="1.25.40.10">
    <property type="entry name" value="Tetratricopeptide repeat domain"/>
    <property type="match status" value="1"/>
</dbReference>
<dbReference type="Pfam" id="PF13401">
    <property type="entry name" value="AAA_22"/>
    <property type="match status" value="1"/>
</dbReference>
<dbReference type="OrthoDB" id="3194665at2"/>
<keyword evidence="4" id="KW-1185">Reference proteome</keyword>
<accession>A0A368SYN1</accession>
<evidence type="ECO:0000313" key="4">
    <source>
        <dbReference type="Proteomes" id="UP000253318"/>
    </source>
</evidence>
<dbReference type="PANTHER" id="PTHR47691">
    <property type="entry name" value="REGULATOR-RELATED"/>
    <property type="match status" value="1"/>
</dbReference>
<evidence type="ECO:0000313" key="3">
    <source>
        <dbReference type="EMBL" id="RCV49689.1"/>
    </source>
</evidence>
<sequence length="843" mass="91026">PERPPPAHRTAAAAPTRLPHPLTSFVGRGTELRDTVELLEHQRLVTLIGPGGAGKTRLSIEAGSRFAERCARLAADGVWFVELAPLSDAGEIAPAVLGALGLRERTVIGLRGAAVAGDPLSRLAGALAEQRVLLVLDNCEHLVAEAARLAERLLAACPGVRILATSREPLTVPGERLVPVASLELPPARVTAERALDYPAVRLFAERAAAAGQRLRVHPGNVAHVVRVCRELDGMPLALELAAARVRAMPLPQLAERLCDRFRLLTSGSRSALPRHQTLQAVVDWSWDLLDAPERTLLRRFAVFAGGATLEAVERVCADEPGGAAIGGRDVWELLFALVDKSLLAADQSVADTAAPRYRMLETVRAYGARRLAEAGEEDERRRVHAEYVLGLWQDGDPRLRTGEQGEWLLRLRAEHDNLGAALRWAVDHGAAGLALDLTHCAQWYWTMGDTMSEGGRWCAEVLRMVGERPPEGRVVAYAECLVSRALCDLSGARTHADLERAAELLRDAGERAEAHPYLLMLPAYLGMFTGDIASMTEHFAGLPDPSDPWLRAFTATLTGVLAAQCGRARLAERCHQSALEGFRRLGDAWGGCQALAGLAEVARYEDLEREREFLTEGIAMAERLGVRDRVAMFRGWLAVSWAFSGDVARAREQVAVLRNAGLKWQHRLSATFVEAQVDQLAGDLPAARRNLDAAMRQAGELGEFVRAQMSALCAAVRARIELDAGQASRARRHLLAAWRDPGLPRDAVTQTMVLEQMAELALAAGDPAQAAALLGHADGARGVPNLTEPPVAAVRAAARARLGDEHFTDLHRRAAAAGVEERLAAMERCVAAWPESGAPADG</sequence>
<dbReference type="RefSeq" id="WP_114433601.1">
    <property type="nucleotide sequence ID" value="NZ_QEIN01000314.1"/>
</dbReference>